<dbReference type="OrthoDB" id="5985073at2759"/>
<evidence type="ECO:0000313" key="2">
    <source>
        <dbReference type="Proteomes" id="UP001150925"/>
    </source>
</evidence>
<gene>
    <name evidence="1" type="ORF">IWQ62_006663</name>
</gene>
<organism evidence="1 2">
    <name type="scientific">Dispira parvispora</name>
    <dbReference type="NCBI Taxonomy" id="1520584"/>
    <lineage>
        <taxon>Eukaryota</taxon>
        <taxon>Fungi</taxon>
        <taxon>Fungi incertae sedis</taxon>
        <taxon>Zoopagomycota</taxon>
        <taxon>Kickxellomycotina</taxon>
        <taxon>Dimargaritomycetes</taxon>
        <taxon>Dimargaritales</taxon>
        <taxon>Dimargaritaceae</taxon>
        <taxon>Dispira</taxon>
    </lineage>
</organism>
<dbReference type="EMBL" id="JANBPY010003882">
    <property type="protein sequence ID" value="KAJ1949886.1"/>
    <property type="molecule type" value="Genomic_DNA"/>
</dbReference>
<reference evidence="1" key="1">
    <citation type="submission" date="2022-07" db="EMBL/GenBank/DDBJ databases">
        <title>Phylogenomic reconstructions and comparative analyses of Kickxellomycotina fungi.</title>
        <authorList>
            <person name="Reynolds N.K."/>
            <person name="Stajich J.E."/>
            <person name="Barry K."/>
            <person name="Grigoriev I.V."/>
            <person name="Crous P."/>
            <person name="Smith M.E."/>
        </authorList>
    </citation>
    <scope>NUCLEOTIDE SEQUENCE</scope>
    <source>
        <strain evidence="1">RSA 1196</strain>
    </source>
</reference>
<evidence type="ECO:0000313" key="1">
    <source>
        <dbReference type="EMBL" id="KAJ1949886.1"/>
    </source>
</evidence>
<comment type="caution">
    <text evidence="1">The sequence shown here is derived from an EMBL/GenBank/DDBJ whole genome shotgun (WGS) entry which is preliminary data.</text>
</comment>
<sequence length="61" mass="6582">ESGVKDGKFGASTKAINGDLECGGPNEEKAHKRFELYQKVLKIIAPDEDPNPAGCYEVDSD</sequence>
<dbReference type="InterPro" id="IPR023346">
    <property type="entry name" value="Lysozyme-like_dom_sf"/>
</dbReference>
<dbReference type="SUPFAM" id="SSF53955">
    <property type="entry name" value="Lysozyme-like"/>
    <property type="match status" value="1"/>
</dbReference>
<protein>
    <submittedName>
        <fullName evidence="1">Uncharacterized protein</fullName>
    </submittedName>
</protein>
<proteinExistence type="predicted"/>
<dbReference type="AlphaFoldDB" id="A0A9W8AJW7"/>
<feature type="non-terminal residue" evidence="1">
    <location>
        <position position="1"/>
    </location>
</feature>
<name>A0A9W8AJW7_9FUNG</name>
<accession>A0A9W8AJW7</accession>
<dbReference type="Gene3D" id="1.10.530.10">
    <property type="match status" value="1"/>
</dbReference>
<dbReference type="Proteomes" id="UP001150925">
    <property type="component" value="Unassembled WGS sequence"/>
</dbReference>
<keyword evidence="2" id="KW-1185">Reference proteome</keyword>